<evidence type="ECO:0000256" key="3">
    <source>
        <dbReference type="ARBA" id="ARBA00022490"/>
    </source>
</evidence>
<keyword evidence="5" id="KW-0689">Ribosomal protein</keyword>
<proteinExistence type="inferred from homology"/>
<evidence type="ECO:0000256" key="4">
    <source>
        <dbReference type="ARBA" id="ARBA00022730"/>
    </source>
</evidence>
<evidence type="ECO:0000313" key="10">
    <source>
        <dbReference type="EMBL" id="CAI9156015.1"/>
    </source>
</evidence>
<organism evidence="10 11">
    <name type="scientific">Rangifer tarandus platyrhynchus</name>
    <name type="common">Svalbard reindeer</name>
    <dbReference type="NCBI Taxonomy" id="3082113"/>
    <lineage>
        <taxon>Eukaryota</taxon>
        <taxon>Metazoa</taxon>
        <taxon>Chordata</taxon>
        <taxon>Craniata</taxon>
        <taxon>Vertebrata</taxon>
        <taxon>Euteleostomi</taxon>
        <taxon>Mammalia</taxon>
        <taxon>Eutheria</taxon>
        <taxon>Laurasiatheria</taxon>
        <taxon>Artiodactyla</taxon>
        <taxon>Ruminantia</taxon>
        <taxon>Pecora</taxon>
        <taxon>Cervidae</taxon>
        <taxon>Odocoileinae</taxon>
        <taxon>Rangifer</taxon>
    </lineage>
</organism>
<dbReference type="Gene3D" id="3.30.420.100">
    <property type="match status" value="2"/>
</dbReference>
<dbReference type="Proteomes" id="UP001176941">
    <property type="component" value="Chromosome 13"/>
</dbReference>
<dbReference type="InterPro" id="IPR005485">
    <property type="entry name" value="Rbsml_uL18_euk_arch"/>
</dbReference>
<evidence type="ECO:0000256" key="8">
    <source>
        <dbReference type="ARBA" id="ARBA00035352"/>
    </source>
</evidence>
<keyword evidence="4" id="KW-0694">RNA-binding</keyword>
<sequence>MGIVKVVQNKAYFKGYKVKFRRQQEGKTDYYARKRLVIQDKNKYNTPKYRMIVHVTNRDIICQISYACIEGDRIVCAAYAHELPKHGVKFGLTNHAAAYCTSLLLARRLLNRFGMDKIYEGQVKVTGDKYNYKWVPGYDSESKEFSAEVHQKHIMGQKAVDYMHYLIEEDEDAYKKQFSQYITNVAPDMLEEMCKKAHAAIQENPVYEKKPKKEVKKKRWNRPKMSLAQKKDWVAEKKASSLRALEWAAKS</sequence>
<evidence type="ECO:0000256" key="6">
    <source>
        <dbReference type="ARBA" id="ARBA00023274"/>
    </source>
</evidence>
<keyword evidence="4" id="KW-0699">rRNA-binding</keyword>
<dbReference type="PRINTS" id="PR00058">
    <property type="entry name" value="RIBOSOMALL5"/>
</dbReference>
<reference evidence="10" key="1">
    <citation type="submission" date="2023-04" db="EMBL/GenBank/DDBJ databases">
        <authorList>
            <consortium name="ELIXIR-Norway"/>
        </authorList>
    </citation>
    <scope>NUCLEOTIDE SEQUENCE [LARGE SCALE GENOMIC DNA]</scope>
</reference>
<dbReference type="Pfam" id="PF17144">
    <property type="entry name" value="Ribosomal_L5e"/>
    <property type="match status" value="1"/>
</dbReference>
<evidence type="ECO:0000256" key="7">
    <source>
        <dbReference type="ARBA" id="ARBA00035197"/>
    </source>
</evidence>
<keyword evidence="11" id="KW-1185">Reference proteome</keyword>
<feature type="domain" description="Large ribosomal subunit protein uL18 C-terminal eukaryotes" evidence="9">
    <location>
        <begin position="190"/>
        <end position="241"/>
    </location>
</feature>
<dbReference type="PANTHER" id="PTHR23410:SF12">
    <property type="entry name" value="LARGE RIBOSOMAL SUBUNIT PROTEIN UL18"/>
    <property type="match status" value="1"/>
</dbReference>
<evidence type="ECO:0000256" key="5">
    <source>
        <dbReference type="ARBA" id="ARBA00022980"/>
    </source>
</evidence>
<evidence type="ECO:0000313" key="11">
    <source>
        <dbReference type="Proteomes" id="UP001176941"/>
    </source>
</evidence>
<accession>A0ABN8Y332</accession>
<name>A0ABN8Y332_RANTA</name>
<keyword evidence="3" id="KW-0963">Cytoplasm</keyword>
<evidence type="ECO:0000256" key="1">
    <source>
        <dbReference type="ARBA" id="ARBA00004496"/>
    </source>
</evidence>
<gene>
    <name evidence="10" type="ORF">MRATA1EN1_LOCUS4977</name>
</gene>
<keyword evidence="6" id="KW-0687">Ribonucleoprotein</keyword>
<dbReference type="CDD" id="cd00432">
    <property type="entry name" value="Ribosomal_L18_L5e"/>
    <property type="match status" value="1"/>
</dbReference>
<dbReference type="EMBL" id="OX459949">
    <property type="protein sequence ID" value="CAI9156015.1"/>
    <property type="molecule type" value="Genomic_DNA"/>
</dbReference>
<evidence type="ECO:0000256" key="2">
    <source>
        <dbReference type="ARBA" id="ARBA00007116"/>
    </source>
</evidence>
<dbReference type="PANTHER" id="PTHR23410">
    <property type="entry name" value="RIBOSOMAL PROTEIN L5-RELATED"/>
    <property type="match status" value="1"/>
</dbReference>
<dbReference type="InterPro" id="IPR057268">
    <property type="entry name" value="Ribosomal_L18"/>
</dbReference>
<comment type="similarity">
    <text evidence="2">Belongs to the universal ribosomal protein uL18 family.</text>
</comment>
<evidence type="ECO:0000259" key="9">
    <source>
        <dbReference type="Pfam" id="PF14204"/>
    </source>
</evidence>
<dbReference type="Pfam" id="PF14204">
    <property type="entry name" value="Ribosomal_L18_c"/>
    <property type="match status" value="1"/>
</dbReference>
<dbReference type="InterPro" id="IPR025607">
    <property type="entry name" value="Ribosomal_uL18_C_euk"/>
</dbReference>
<comment type="subcellular location">
    <subcellularLocation>
        <location evidence="1">Cytoplasm</location>
    </subcellularLocation>
</comment>
<protein>
    <recommendedName>
        <fullName evidence="7">Large ribosomal subunit protein uL18</fullName>
    </recommendedName>
    <alternativeName>
        <fullName evidence="8">60S ribosomal protein L5</fullName>
    </alternativeName>
</protein>
<dbReference type="SUPFAM" id="SSF53137">
    <property type="entry name" value="Translational machinery components"/>
    <property type="match status" value="1"/>
</dbReference>